<dbReference type="Gene3D" id="3.40.50.2300">
    <property type="match status" value="1"/>
</dbReference>
<dbReference type="Pfam" id="PF00072">
    <property type="entry name" value="Response_reg"/>
    <property type="match status" value="1"/>
</dbReference>
<dbReference type="PROSITE" id="PS50109">
    <property type="entry name" value="HIS_KIN"/>
    <property type="match status" value="1"/>
</dbReference>
<sequence>MNPDTSAESSADSIARLLSNSLTFGIRTPLHSLLGFGELLVMSGLDESQRQLAEQVISGAEEVLAACNRIGALLGVLSTGRGTSAPAARTFDLPELLGEVTAAVSTTTGVGIQIDPRIPSALSGDRDALSDALSELVTNAVAHGRSPIAISVERAGHAGPDGLPMRFSVTDAGPGLPAHVWAGLHSARPTPPADGRRFGLYLARLLADRLGGRVTATRGSAGGTAVTLSVALKPADTAVPGAAVRAVASRMGLRVLLVEDNTVNRILAQRQFARLGHALDTVTTGAAGIAAAIQGDYDVVLMDRHLPDIDGIETTRRIRAAEDQMAVPRRVRVIAVTADVSSDTQQECLAAGMDGFLPKPVDLERLRAALAAVTPGTEGSAAPAELELPNTPLPAQLEVDVAVITRLTEELEGDRNAAMTLLRAYLTELPGRRLRLQAAIRRSNTRQTVAAADSLRSASITVGAVRVARACTRIGAAAETGDLLACHSQLPELLEACNKAAAMLGGMVGARDALHV</sequence>
<dbReference type="Pfam" id="PF02518">
    <property type="entry name" value="HATPase_c"/>
    <property type="match status" value="1"/>
</dbReference>
<dbReference type="Gene3D" id="3.30.565.10">
    <property type="entry name" value="Histidine kinase-like ATPase, C-terminal domain"/>
    <property type="match status" value="1"/>
</dbReference>
<evidence type="ECO:0000256" key="1">
    <source>
        <dbReference type="ARBA" id="ARBA00022553"/>
    </source>
</evidence>
<dbReference type="SUPFAM" id="SSF47226">
    <property type="entry name" value="Histidine-containing phosphotransfer domain, HPT domain"/>
    <property type="match status" value="1"/>
</dbReference>
<gene>
    <name evidence="6" type="ORF">GCM10020369_17800</name>
</gene>
<keyword evidence="7" id="KW-1185">Reference proteome</keyword>
<dbReference type="PROSITE" id="PS50110">
    <property type="entry name" value="RESPONSE_REGULATORY"/>
    <property type="match status" value="1"/>
</dbReference>
<dbReference type="EMBL" id="BAAAYN010000011">
    <property type="protein sequence ID" value="GAA3385207.1"/>
    <property type="molecule type" value="Genomic_DNA"/>
</dbReference>
<dbReference type="PANTHER" id="PTHR45339">
    <property type="entry name" value="HYBRID SIGNAL TRANSDUCTION HISTIDINE KINASE J"/>
    <property type="match status" value="1"/>
</dbReference>
<organism evidence="6 7">
    <name type="scientific">Cryptosporangium minutisporangium</name>
    <dbReference type="NCBI Taxonomy" id="113569"/>
    <lineage>
        <taxon>Bacteria</taxon>
        <taxon>Bacillati</taxon>
        <taxon>Actinomycetota</taxon>
        <taxon>Actinomycetes</taxon>
        <taxon>Cryptosporangiales</taxon>
        <taxon>Cryptosporangiaceae</taxon>
        <taxon>Cryptosporangium</taxon>
    </lineage>
</organism>
<evidence type="ECO:0000313" key="7">
    <source>
        <dbReference type="Proteomes" id="UP001501676"/>
    </source>
</evidence>
<evidence type="ECO:0000313" key="6">
    <source>
        <dbReference type="EMBL" id="GAA3385207.1"/>
    </source>
</evidence>
<comment type="caution">
    <text evidence="6">The sequence shown here is derived from an EMBL/GenBank/DDBJ whole genome shotgun (WGS) entry which is preliminary data.</text>
</comment>
<dbReference type="InterPro" id="IPR001789">
    <property type="entry name" value="Sig_transdc_resp-reg_receiver"/>
</dbReference>
<dbReference type="SMART" id="SM00448">
    <property type="entry name" value="REC"/>
    <property type="match status" value="1"/>
</dbReference>
<evidence type="ECO:0000259" key="5">
    <source>
        <dbReference type="PROSITE" id="PS50110"/>
    </source>
</evidence>
<dbReference type="SMART" id="SM00387">
    <property type="entry name" value="HATPase_c"/>
    <property type="match status" value="1"/>
</dbReference>
<keyword evidence="2" id="KW-0808">Transferase</keyword>
<dbReference type="InterPro" id="IPR036890">
    <property type="entry name" value="HATPase_C_sf"/>
</dbReference>
<dbReference type="SUPFAM" id="SSF52172">
    <property type="entry name" value="CheY-like"/>
    <property type="match status" value="1"/>
</dbReference>
<reference evidence="7" key="1">
    <citation type="journal article" date="2019" name="Int. J. Syst. Evol. Microbiol.">
        <title>The Global Catalogue of Microorganisms (GCM) 10K type strain sequencing project: providing services to taxonomists for standard genome sequencing and annotation.</title>
        <authorList>
            <consortium name="The Broad Institute Genomics Platform"/>
            <consortium name="The Broad Institute Genome Sequencing Center for Infectious Disease"/>
            <person name="Wu L."/>
            <person name="Ma J."/>
        </authorList>
    </citation>
    <scope>NUCLEOTIDE SEQUENCE [LARGE SCALE GENOMIC DNA]</scope>
    <source>
        <strain evidence="7">JCM 9458</strain>
    </source>
</reference>
<accession>A0ABP6SUI7</accession>
<dbReference type="Gene3D" id="1.20.120.160">
    <property type="entry name" value="HPT domain"/>
    <property type="match status" value="1"/>
</dbReference>
<protein>
    <recommendedName>
        <fullName evidence="8">Response regulator</fullName>
    </recommendedName>
</protein>
<feature type="modified residue" description="4-aspartylphosphate" evidence="3">
    <location>
        <position position="303"/>
    </location>
</feature>
<dbReference type="RefSeq" id="WP_345727522.1">
    <property type="nucleotide sequence ID" value="NZ_BAAAYN010000011.1"/>
</dbReference>
<dbReference type="InterPro" id="IPR011006">
    <property type="entry name" value="CheY-like_superfamily"/>
</dbReference>
<feature type="domain" description="Response regulatory" evidence="5">
    <location>
        <begin position="254"/>
        <end position="374"/>
    </location>
</feature>
<dbReference type="CDD" id="cd16936">
    <property type="entry name" value="HATPase_RsbW-like"/>
    <property type="match status" value="1"/>
</dbReference>
<dbReference type="PANTHER" id="PTHR45339:SF3">
    <property type="entry name" value="HISTIDINE KINASE"/>
    <property type="match status" value="1"/>
</dbReference>
<evidence type="ECO:0008006" key="8">
    <source>
        <dbReference type="Google" id="ProtNLM"/>
    </source>
</evidence>
<dbReference type="InterPro" id="IPR005467">
    <property type="entry name" value="His_kinase_dom"/>
</dbReference>
<dbReference type="Proteomes" id="UP001501676">
    <property type="component" value="Unassembled WGS sequence"/>
</dbReference>
<dbReference type="SUPFAM" id="SSF55874">
    <property type="entry name" value="ATPase domain of HSP90 chaperone/DNA topoisomerase II/histidine kinase"/>
    <property type="match status" value="1"/>
</dbReference>
<keyword evidence="2" id="KW-0418">Kinase</keyword>
<feature type="domain" description="Histidine kinase" evidence="4">
    <location>
        <begin position="21"/>
        <end position="234"/>
    </location>
</feature>
<dbReference type="CDD" id="cd17546">
    <property type="entry name" value="REC_hyHK_CKI1_RcsC-like"/>
    <property type="match status" value="1"/>
</dbReference>
<evidence type="ECO:0000259" key="4">
    <source>
        <dbReference type="PROSITE" id="PS50109"/>
    </source>
</evidence>
<dbReference type="InterPro" id="IPR003594">
    <property type="entry name" value="HATPase_dom"/>
</dbReference>
<name>A0ABP6SUI7_9ACTN</name>
<proteinExistence type="predicted"/>
<keyword evidence="1 3" id="KW-0597">Phosphoprotein</keyword>
<dbReference type="InterPro" id="IPR036641">
    <property type="entry name" value="HPT_dom_sf"/>
</dbReference>
<evidence type="ECO:0000256" key="2">
    <source>
        <dbReference type="ARBA" id="ARBA00022777"/>
    </source>
</evidence>
<evidence type="ECO:0000256" key="3">
    <source>
        <dbReference type="PROSITE-ProRule" id="PRU00169"/>
    </source>
</evidence>